<protein>
    <recommendedName>
        <fullName evidence="1">UFSP2 second domain-containing protein</fullName>
    </recommendedName>
</protein>
<proteinExistence type="predicted"/>
<dbReference type="Proteomes" id="UP000298663">
    <property type="component" value="Unassembled WGS sequence"/>
</dbReference>
<dbReference type="AlphaFoldDB" id="A0A4U5NIM4"/>
<comment type="caution">
    <text evidence="2">The sequence shown here is derived from an EMBL/GenBank/DDBJ whole genome shotgun (WGS) entry which is preliminary data.</text>
</comment>
<dbReference type="OrthoDB" id="417506at2759"/>
<reference evidence="2 3" key="2">
    <citation type="journal article" date="2019" name="G3 (Bethesda)">
        <title>Hybrid Assembly of the Genome of the Entomopathogenic Nematode Steinernema carpocapsae Identifies the X-Chromosome.</title>
        <authorList>
            <person name="Serra L."/>
            <person name="Macchietto M."/>
            <person name="Macias-Munoz A."/>
            <person name="McGill C.J."/>
            <person name="Rodriguez I.M."/>
            <person name="Rodriguez B."/>
            <person name="Murad R."/>
            <person name="Mortazavi A."/>
        </authorList>
    </citation>
    <scope>NUCLEOTIDE SEQUENCE [LARGE SCALE GENOMIC DNA]</scope>
    <source>
        <strain evidence="2 3">ALL</strain>
    </source>
</reference>
<evidence type="ECO:0000313" key="3">
    <source>
        <dbReference type="Proteomes" id="UP000298663"/>
    </source>
</evidence>
<organism evidence="2 3">
    <name type="scientific">Steinernema carpocapsae</name>
    <name type="common">Entomopathogenic nematode</name>
    <dbReference type="NCBI Taxonomy" id="34508"/>
    <lineage>
        <taxon>Eukaryota</taxon>
        <taxon>Metazoa</taxon>
        <taxon>Ecdysozoa</taxon>
        <taxon>Nematoda</taxon>
        <taxon>Chromadorea</taxon>
        <taxon>Rhabditida</taxon>
        <taxon>Tylenchina</taxon>
        <taxon>Panagrolaimomorpha</taxon>
        <taxon>Strongyloidoidea</taxon>
        <taxon>Steinernematidae</taxon>
        <taxon>Steinernema</taxon>
    </lineage>
</organism>
<evidence type="ECO:0000259" key="1">
    <source>
        <dbReference type="Pfam" id="PF20908"/>
    </source>
</evidence>
<dbReference type="EMBL" id="AZBU02000004">
    <property type="protein sequence ID" value="TKR82716.1"/>
    <property type="molecule type" value="Genomic_DNA"/>
</dbReference>
<dbReference type="InterPro" id="IPR049387">
    <property type="entry name" value="UFSP2-like_2nd"/>
</dbReference>
<keyword evidence="3" id="KW-1185">Reference proteome</keyword>
<dbReference type="Pfam" id="PF20908">
    <property type="entry name" value="UfSP2_N"/>
    <property type="match status" value="1"/>
</dbReference>
<feature type="domain" description="UFSP2 second" evidence="1">
    <location>
        <begin position="226"/>
        <end position="364"/>
    </location>
</feature>
<dbReference type="STRING" id="34508.A0A4U5NIM4"/>
<gene>
    <name evidence="2" type="ORF">L596_016399</name>
</gene>
<reference evidence="2 3" key="1">
    <citation type="journal article" date="2015" name="Genome Biol.">
        <title>Comparative genomics of Steinernema reveals deeply conserved gene regulatory networks.</title>
        <authorList>
            <person name="Dillman A.R."/>
            <person name="Macchietto M."/>
            <person name="Porter C.F."/>
            <person name="Rogers A."/>
            <person name="Williams B."/>
            <person name="Antoshechkin I."/>
            <person name="Lee M.M."/>
            <person name="Goodwin Z."/>
            <person name="Lu X."/>
            <person name="Lewis E.E."/>
            <person name="Goodrich-Blair H."/>
            <person name="Stock S.P."/>
            <person name="Adams B.J."/>
            <person name="Sternberg P.W."/>
            <person name="Mortazavi A."/>
        </authorList>
    </citation>
    <scope>NUCLEOTIDE SEQUENCE [LARGE SCALE GENOMIC DNA]</scope>
    <source>
        <strain evidence="2 3">ALL</strain>
    </source>
</reference>
<evidence type="ECO:0000313" key="2">
    <source>
        <dbReference type="EMBL" id="TKR82716.1"/>
    </source>
</evidence>
<accession>A0A4U5NIM4</accession>
<name>A0A4U5NIM4_STECR</name>
<sequence length="392" mass="44180">MATEDLEQWAINLKQLDENFRHAKSVVAMDPTVIMTSEGESEQEIQMVGFAFGKRKTRTISNVFFFVESRDDVHHIAKVHSILPVGTNLVGVFIDESPEDFDEEEFSAQYSDFSDGEPLEIFRFSDTPDDFAEKIQELNSSLKPSATLLVDSSVTAVVSMAVELTRRVHNEKEADANASKDFAEQFSTLENNVNRLIFIDGDKKLVKEKGNTVSNVLKKMKNPQMDKDFMKFSSIKSLSGSNSSEPKLVPIVRMQRGEGTMKRVNFTLKAFVPLNTQDSDSTVISKLKDGLRRAVNQIRIYFIDEEVDLLPLESLSFALPGWTTLVTLHCPKNCDEAEAKKFRFNIHTSLNLPTNQPLVRKSQAVGATFALSKKLLMNPTRASLTINRSERW</sequence>